<name>A0A932ZUA6_UNCTE</name>
<keyword evidence="6" id="KW-0175">Coiled coil</keyword>
<feature type="domain" description="Hflx-type G" evidence="7">
    <location>
        <begin position="427"/>
        <end position="603"/>
    </location>
</feature>
<comment type="caution">
    <text evidence="8">The sequence shown here is derived from an EMBL/GenBank/DDBJ whole genome shotgun (WGS) entry which is preliminary data.</text>
</comment>
<keyword evidence="2 5" id="KW-0547">Nucleotide-binding</keyword>
<dbReference type="GO" id="GO:0043022">
    <property type="term" value="F:ribosome binding"/>
    <property type="evidence" value="ECO:0007669"/>
    <property type="project" value="TreeGrafter"/>
</dbReference>
<dbReference type="NCBIfam" id="TIGR03156">
    <property type="entry name" value="GTP_HflX"/>
    <property type="match status" value="1"/>
</dbReference>
<dbReference type="InterPro" id="IPR032305">
    <property type="entry name" value="GTP-bd_M"/>
</dbReference>
<sequence>MGTCARAPPDVVLGGKVRPADRSHFGRARAIARLHGSLTGLKTHQTRALERLYRRRVPPDHLIHLELGREIALLSRELSRQIGLLVDRLGMVRYVIVGEAKGIEIPELGRARAGTARLRGLRCIHTHLDGSPLSQEDLTDMALLRLDAMAAIEVAGEGGTGRVHVAHLLPRPLPAEVEGTEEAPNGSGPGRIPPWEILAFPSLEWLRLDITHLVDSLEEEFTRTQDSLAAHRKGERALLIHVDTGGKRSRTAQAELGELEVLVEGAGLIPCGRVLQRRKEVDPRFVIGRGRLADVLMRSMQIGAEALVFSHELYPAQIRGLADFTDLKILDRTQIILDIFAQRATSRVGKLQVELAQLRYMLPRLSTRHTAMSRLTGGIGGRGPGETKLEIHRRRAFERIRRLERELESLQRKRAQGRTLRQRRDVPVLSLVGYTNAGKSTLLNALTESRVLVADQLFATLDTSSRRLRLPREQEVIITDTVGFIHDLPKELVGAFRSTLEELGEADLLLHVIDSSSSFCEESLEAVERLLGELGLERTPMLRVFNKMDRADPILLSNLCRRYAGIAVSGLDPRSLIPLIEEASERLWELREPETPALEGAAV</sequence>
<evidence type="ECO:0000256" key="1">
    <source>
        <dbReference type="ARBA" id="ARBA00022723"/>
    </source>
</evidence>
<evidence type="ECO:0000256" key="3">
    <source>
        <dbReference type="ARBA" id="ARBA00022842"/>
    </source>
</evidence>
<dbReference type="Pfam" id="PF16360">
    <property type="entry name" value="GTP-bdg_M"/>
    <property type="match status" value="1"/>
</dbReference>
<protein>
    <recommendedName>
        <fullName evidence="5">GTPase HflX</fullName>
    </recommendedName>
    <alternativeName>
        <fullName evidence="5">GTP-binding protein HflX</fullName>
    </alternativeName>
</protein>
<dbReference type="Pfam" id="PF01926">
    <property type="entry name" value="MMR_HSR1"/>
    <property type="match status" value="1"/>
</dbReference>
<dbReference type="GO" id="GO:0005737">
    <property type="term" value="C:cytoplasm"/>
    <property type="evidence" value="ECO:0007669"/>
    <property type="project" value="UniProtKB-SubCell"/>
</dbReference>
<evidence type="ECO:0000256" key="6">
    <source>
        <dbReference type="SAM" id="Coils"/>
    </source>
</evidence>
<dbReference type="GO" id="GO:0005525">
    <property type="term" value="F:GTP binding"/>
    <property type="evidence" value="ECO:0007669"/>
    <property type="project" value="UniProtKB-UniRule"/>
</dbReference>
<dbReference type="Pfam" id="PF13167">
    <property type="entry name" value="GTP-bdg_N"/>
    <property type="match status" value="1"/>
</dbReference>
<dbReference type="Gene3D" id="3.40.50.11060">
    <property type="entry name" value="GTPase HflX, N-terminal domain"/>
    <property type="match status" value="1"/>
</dbReference>
<dbReference type="InterPro" id="IPR042108">
    <property type="entry name" value="GTPase_HflX_N_sf"/>
</dbReference>
<gene>
    <name evidence="5 8" type="primary">hflX</name>
    <name evidence="8" type="ORF">HY618_03295</name>
</gene>
<evidence type="ECO:0000259" key="7">
    <source>
        <dbReference type="PROSITE" id="PS51705"/>
    </source>
</evidence>
<dbReference type="Gene3D" id="3.40.50.300">
    <property type="entry name" value="P-loop containing nucleotide triphosphate hydrolases"/>
    <property type="match status" value="1"/>
</dbReference>
<evidence type="ECO:0000313" key="9">
    <source>
        <dbReference type="Proteomes" id="UP000752292"/>
    </source>
</evidence>
<dbReference type="PROSITE" id="PS51705">
    <property type="entry name" value="G_HFLX"/>
    <property type="match status" value="1"/>
</dbReference>
<feature type="coiled-coil region" evidence="6">
    <location>
        <begin position="386"/>
        <end position="420"/>
    </location>
</feature>
<keyword evidence="1" id="KW-0479">Metal-binding</keyword>
<evidence type="ECO:0000256" key="4">
    <source>
        <dbReference type="ARBA" id="ARBA00023134"/>
    </source>
</evidence>
<dbReference type="Proteomes" id="UP000752292">
    <property type="component" value="Unassembled WGS sequence"/>
</dbReference>
<evidence type="ECO:0000313" key="8">
    <source>
        <dbReference type="EMBL" id="MBI4251461.1"/>
    </source>
</evidence>
<dbReference type="InterPro" id="IPR030394">
    <property type="entry name" value="G_HFLX_dom"/>
</dbReference>
<dbReference type="AlphaFoldDB" id="A0A932ZUA6"/>
<reference evidence="8" key="1">
    <citation type="submission" date="2020-07" db="EMBL/GenBank/DDBJ databases">
        <title>Huge and variable diversity of episymbiotic CPR bacteria and DPANN archaea in groundwater ecosystems.</title>
        <authorList>
            <person name="He C.Y."/>
            <person name="Keren R."/>
            <person name="Whittaker M."/>
            <person name="Farag I.F."/>
            <person name="Doudna J."/>
            <person name="Cate J.H.D."/>
            <person name="Banfield J.F."/>
        </authorList>
    </citation>
    <scope>NUCLEOTIDE SEQUENCE</scope>
    <source>
        <strain evidence="8">NC_groundwater_1370_Ag_S-0.2um_69_93</strain>
    </source>
</reference>
<dbReference type="PANTHER" id="PTHR10229">
    <property type="entry name" value="GTP-BINDING PROTEIN HFLX"/>
    <property type="match status" value="1"/>
</dbReference>
<comment type="subcellular location">
    <subcellularLocation>
        <location evidence="5">Cytoplasm</location>
    </subcellularLocation>
    <text evidence="5">May associate with membranes.</text>
</comment>
<evidence type="ECO:0000256" key="2">
    <source>
        <dbReference type="ARBA" id="ARBA00022741"/>
    </source>
</evidence>
<dbReference type="InterPro" id="IPR027417">
    <property type="entry name" value="P-loop_NTPase"/>
</dbReference>
<dbReference type="Gene3D" id="6.10.250.2860">
    <property type="match status" value="1"/>
</dbReference>
<dbReference type="HAMAP" id="MF_00900">
    <property type="entry name" value="GTPase_HflX"/>
    <property type="match status" value="1"/>
</dbReference>
<dbReference type="CDD" id="cd01878">
    <property type="entry name" value="HflX"/>
    <property type="match status" value="1"/>
</dbReference>
<dbReference type="GO" id="GO:0046872">
    <property type="term" value="F:metal ion binding"/>
    <property type="evidence" value="ECO:0007669"/>
    <property type="project" value="UniProtKB-KW"/>
</dbReference>
<keyword evidence="5" id="KW-0963">Cytoplasm</keyword>
<proteinExistence type="inferred from homology"/>
<dbReference type="PANTHER" id="PTHR10229:SF0">
    <property type="entry name" value="GTP-BINDING PROTEIN 6-RELATED"/>
    <property type="match status" value="1"/>
</dbReference>
<dbReference type="EMBL" id="JACQRX010000147">
    <property type="protein sequence ID" value="MBI4251461.1"/>
    <property type="molecule type" value="Genomic_DNA"/>
</dbReference>
<evidence type="ECO:0000256" key="5">
    <source>
        <dbReference type="HAMAP-Rule" id="MF_00900"/>
    </source>
</evidence>
<dbReference type="SUPFAM" id="SSF52540">
    <property type="entry name" value="P-loop containing nucleoside triphosphate hydrolases"/>
    <property type="match status" value="1"/>
</dbReference>
<dbReference type="InterPro" id="IPR006073">
    <property type="entry name" value="GTP-bd"/>
</dbReference>
<dbReference type="PRINTS" id="PR00326">
    <property type="entry name" value="GTP1OBG"/>
</dbReference>
<dbReference type="InterPro" id="IPR025121">
    <property type="entry name" value="GTPase_HflX_N"/>
</dbReference>
<keyword evidence="3" id="KW-0460">Magnesium</keyword>
<comment type="function">
    <text evidence="5">GTPase that associates with the 50S ribosomal subunit and may have a role during protein synthesis or ribosome biogenesis.</text>
</comment>
<accession>A0A932ZUA6</accession>
<organism evidence="8 9">
    <name type="scientific">Tectimicrobiota bacterium</name>
    <dbReference type="NCBI Taxonomy" id="2528274"/>
    <lineage>
        <taxon>Bacteria</taxon>
        <taxon>Pseudomonadati</taxon>
        <taxon>Nitrospinota/Tectimicrobiota group</taxon>
        <taxon>Candidatus Tectimicrobiota</taxon>
    </lineage>
</organism>
<comment type="subunit">
    <text evidence="5">Monomer. Associates with the 50S ribosomal subunit.</text>
</comment>
<keyword evidence="4 5" id="KW-0342">GTP-binding</keyword>
<dbReference type="GO" id="GO:0003924">
    <property type="term" value="F:GTPase activity"/>
    <property type="evidence" value="ECO:0007669"/>
    <property type="project" value="UniProtKB-UniRule"/>
</dbReference>
<dbReference type="InterPro" id="IPR016496">
    <property type="entry name" value="GTPase_HflX"/>
</dbReference>
<comment type="similarity">
    <text evidence="5">Belongs to the TRAFAC class OBG-HflX-like GTPase superfamily. HflX GTPase family.</text>
</comment>